<reference evidence="1 2" key="1">
    <citation type="journal article" date="2012" name="J. Bacteriol.">
        <title>Draft Genome Sequence of the Soil Bacterium Burkholderia terrae Strain BS001, Which Interacts with Fungal Surface Structures.</title>
        <authorList>
            <person name="Nazir R."/>
            <person name="Hansen M.A."/>
            <person name="Sorensen S."/>
            <person name="van Elsas J.D."/>
        </authorList>
    </citation>
    <scope>NUCLEOTIDE SEQUENCE [LARGE SCALE GENOMIC DNA]</scope>
    <source>
        <strain evidence="1 2">BS001</strain>
    </source>
</reference>
<proteinExistence type="predicted"/>
<sequence>MPQGPSFVAAYLAEPGDIEVCVRMGRVKLDASFVCFHGSILAFQYLQNDGAIEVQQWVVGKMLWRKLEHRQRLFAPRVSFAKLHTEIG</sequence>
<dbReference type="EMBL" id="AKAU01000150">
    <property type="protein sequence ID" value="EIM97550.1"/>
    <property type="molecule type" value="Genomic_DNA"/>
</dbReference>
<keyword evidence="2" id="KW-1185">Reference proteome</keyword>
<evidence type="ECO:0000313" key="1">
    <source>
        <dbReference type="EMBL" id="EIM97550.1"/>
    </source>
</evidence>
<accession>A0ABN0FG26</accession>
<comment type="caution">
    <text evidence="1">The sequence shown here is derived from an EMBL/GenBank/DDBJ whole genome shotgun (WGS) entry which is preliminary data.</text>
</comment>
<dbReference type="Proteomes" id="UP000004980">
    <property type="component" value="Unassembled WGS sequence"/>
</dbReference>
<protein>
    <submittedName>
        <fullName evidence="1">Uncharacterized protein</fullName>
    </submittedName>
</protein>
<evidence type="ECO:0000313" key="2">
    <source>
        <dbReference type="Proteomes" id="UP000004980"/>
    </source>
</evidence>
<gene>
    <name evidence="1" type="ORF">WQE_28754</name>
</gene>
<organism evidence="1 2">
    <name type="scientific">Paraburkholderia hospita</name>
    <dbReference type="NCBI Taxonomy" id="169430"/>
    <lineage>
        <taxon>Bacteria</taxon>
        <taxon>Pseudomonadati</taxon>
        <taxon>Pseudomonadota</taxon>
        <taxon>Betaproteobacteria</taxon>
        <taxon>Burkholderiales</taxon>
        <taxon>Burkholderiaceae</taxon>
        <taxon>Paraburkholderia</taxon>
    </lineage>
</organism>
<name>A0ABN0FG26_9BURK</name>